<gene>
    <name evidence="6" type="ORF">D0864_09009</name>
</gene>
<evidence type="ECO:0000259" key="5">
    <source>
        <dbReference type="SMART" id="SM01349"/>
    </source>
</evidence>
<dbReference type="FunFam" id="1.25.10.10:FF:000282">
    <property type="entry name" value="Spindle pole body component"/>
    <property type="match status" value="1"/>
</dbReference>
<feature type="compositionally biased region" description="Low complexity" evidence="4">
    <location>
        <begin position="631"/>
        <end position="643"/>
    </location>
</feature>
<dbReference type="InterPro" id="IPR045110">
    <property type="entry name" value="XMAP215"/>
</dbReference>
<comment type="subcellular location">
    <subcellularLocation>
        <location evidence="1">Cytoplasm</location>
        <location evidence="1">Cytoskeleton</location>
        <location evidence="1">Microtubule organizing center</location>
        <location evidence="1">Spindle pole body</location>
    </subcellularLocation>
</comment>
<accession>A0A3M7ETC8</accession>
<dbReference type="InterPro" id="IPR016024">
    <property type="entry name" value="ARM-type_fold"/>
</dbReference>
<dbReference type="VEuPathDB" id="FungiDB:BTJ68_02964"/>
<evidence type="ECO:0000313" key="6">
    <source>
        <dbReference type="EMBL" id="RMY79657.1"/>
    </source>
</evidence>
<comment type="caution">
    <text evidence="6">The sequence shown here is derived from an EMBL/GenBank/DDBJ whole genome shotgun (WGS) entry which is preliminary data.</text>
</comment>
<dbReference type="Pfam" id="PF21042">
    <property type="entry name" value="Stu2_CTS"/>
    <property type="match status" value="1"/>
</dbReference>
<dbReference type="GO" id="GO:0044732">
    <property type="term" value="C:mitotic spindle pole body"/>
    <property type="evidence" value="ECO:0007669"/>
    <property type="project" value="UniProtKB-ARBA"/>
</dbReference>
<evidence type="ECO:0000256" key="4">
    <source>
        <dbReference type="SAM" id="MobiDB-lite"/>
    </source>
</evidence>
<proteinExistence type="predicted"/>
<feature type="domain" description="TOG" evidence="5">
    <location>
        <begin position="1"/>
        <end position="231"/>
    </location>
</feature>
<dbReference type="GO" id="GO:0046785">
    <property type="term" value="P:microtubule polymerization"/>
    <property type="evidence" value="ECO:0007669"/>
    <property type="project" value="InterPro"/>
</dbReference>
<feature type="compositionally biased region" description="Low complexity" evidence="4">
    <location>
        <begin position="242"/>
        <end position="252"/>
    </location>
</feature>
<dbReference type="InterPro" id="IPR048491">
    <property type="entry name" value="XMAP215_CLASP_TOG"/>
</dbReference>
<dbReference type="GO" id="GO:0000776">
    <property type="term" value="C:kinetochore"/>
    <property type="evidence" value="ECO:0007669"/>
    <property type="project" value="UniProtKB-ARBA"/>
</dbReference>
<feature type="compositionally biased region" description="Low complexity" evidence="4">
    <location>
        <begin position="814"/>
        <end position="830"/>
    </location>
</feature>
<dbReference type="GO" id="GO:1990571">
    <property type="term" value="P:meiotic centromere clustering"/>
    <property type="evidence" value="ECO:0007669"/>
    <property type="project" value="UniProtKB-ARBA"/>
</dbReference>
<feature type="compositionally biased region" description="Basic and acidic residues" evidence="4">
    <location>
        <begin position="730"/>
        <end position="761"/>
    </location>
</feature>
<feature type="region of interest" description="Disordered" evidence="4">
    <location>
        <begin position="229"/>
        <end position="271"/>
    </location>
</feature>
<reference evidence="6 7" key="1">
    <citation type="journal article" date="2018" name="BMC Genomics">
        <title>Genomic evidence for intraspecific hybridization in a clonal and extremely halotolerant yeast.</title>
        <authorList>
            <person name="Gostincar C."/>
            <person name="Stajich J.E."/>
            <person name="Zupancic J."/>
            <person name="Zalar P."/>
            <person name="Gunde-Cimerman N."/>
        </authorList>
    </citation>
    <scope>NUCLEOTIDE SEQUENCE [LARGE SCALE GENOMIC DNA]</scope>
    <source>
        <strain evidence="6 7">EXF-10513</strain>
    </source>
</reference>
<feature type="compositionally biased region" description="Acidic residues" evidence="4">
    <location>
        <begin position="253"/>
        <end position="271"/>
    </location>
</feature>
<evidence type="ECO:0000256" key="2">
    <source>
        <dbReference type="ARBA" id="ARBA00022490"/>
    </source>
</evidence>
<feature type="compositionally biased region" description="Polar residues" evidence="4">
    <location>
        <begin position="879"/>
        <end position="906"/>
    </location>
</feature>
<dbReference type="Proteomes" id="UP000269539">
    <property type="component" value="Unassembled WGS sequence"/>
</dbReference>
<dbReference type="InterPro" id="IPR034085">
    <property type="entry name" value="TOG"/>
</dbReference>
<dbReference type="InterPro" id="IPR011989">
    <property type="entry name" value="ARM-like"/>
</dbReference>
<feature type="compositionally biased region" description="Polar residues" evidence="4">
    <location>
        <begin position="649"/>
        <end position="670"/>
    </location>
</feature>
<keyword evidence="3" id="KW-0206">Cytoskeleton</keyword>
<dbReference type="SUPFAM" id="SSF48371">
    <property type="entry name" value="ARM repeat"/>
    <property type="match status" value="1"/>
</dbReference>
<feature type="compositionally biased region" description="Low complexity" evidence="4">
    <location>
        <begin position="566"/>
        <end position="588"/>
    </location>
</feature>
<evidence type="ECO:0000256" key="1">
    <source>
        <dbReference type="ARBA" id="ARBA00004317"/>
    </source>
</evidence>
<dbReference type="GO" id="GO:0000022">
    <property type="term" value="P:mitotic spindle elongation"/>
    <property type="evidence" value="ECO:0007669"/>
    <property type="project" value="UniProtKB-ARBA"/>
</dbReference>
<dbReference type="PANTHER" id="PTHR12609">
    <property type="entry name" value="MICROTUBULE ASSOCIATED PROTEIN XMAP215"/>
    <property type="match status" value="1"/>
</dbReference>
<feature type="compositionally biased region" description="Gly residues" evidence="4">
    <location>
        <begin position="793"/>
        <end position="807"/>
    </location>
</feature>
<dbReference type="GO" id="GO:0099070">
    <property type="term" value="C:static microtubule bundle"/>
    <property type="evidence" value="ECO:0007669"/>
    <property type="project" value="UniProtKB-ARBA"/>
</dbReference>
<feature type="domain" description="TOG" evidence="5">
    <location>
        <begin position="275"/>
        <end position="511"/>
    </location>
</feature>
<feature type="compositionally biased region" description="Low complexity" evidence="4">
    <location>
        <begin position="517"/>
        <end position="547"/>
    </location>
</feature>
<dbReference type="FunFam" id="1.25.10.10:FF:000019">
    <property type="entry name" value="Cytoskeleton-associated protein 5"/>
    <property type="match status" value="1"/>
</dbReference>
<dbReference type="InterPro" id="IPR048492">
    <property type="entry name" value="Stu2_CTS"/>
</dbReference>
<dbReference type="GO" id="GO:0051315">
    <property type="term" value="P:attachment of mitotic spindle microtubules to kinetochore"/>
    <property type="evidence" value="ECO:0007669"/>
    <property type="project" value="UniProtKB-ARBA"/>
</dbReference>
<dbReference type="EMBL" id="QWIO01001083">
    <property type="protein sequence ID" value="RMY79657.1"/>
    <property type="molecule type" value="Genomic_DNA"/>
</dbReference>
<dbReference type="Pfam" id="PF21041">
    <property type="entry name" value="XMAP215_CLASP_TOG"/>
    <property type="match status" value="2"/>
</dbReference>
<dbReference type="GO" id="GO:0030951">
    <property type="term" value="P:establishment or maintenance of microtubule cytoskeleton polarity"/>
    <property type="evidence" value="ECO:0007669"/>
    <property type="project" value="InterPro"/>
</dbReference>
<sequence length="971" mass="102492">MGEEEEFANLPLPDQFQHKNWKARKGGYETATKEFRTAQPSDPIVREFILESGLWKAAVSDSNVAAQQEALGAYNAFLEASGTEGARKTRSNTVGGIVEKGLTGRPAAKTAAMESLLLLIELDKPDPIIEEILPYLSHKMPKLITAALSALTNIYHAYGCKTVEPKPVIKLLPKVFAHADKNVRAEAQNLTVELYRWLREAMKPLFWGELKEVQQKDLDKLFEPVKAEPQPKQERLLRSQQAAAEAAAATGDNGEDGEEGGEGEGEEDAGVDLEPEFEAVDVLAKVPKDFTDRLASSKWKDRKEALDELYAAVNVPAIQEGQFDDLIRGCAKSMKDANIAVVTVAANCVECIAKGLRKAFSRYKGTILSPMLERFKEKKASVTDAIAAACDAVFMSTSLSDIQPEVLEALKNKNPQIKEHSAKFLIRCLKATRDAPSLEQTKELSEAGKKLLTESVASLRDAGAEILGVLWKIMTDRNMLNHLDGLDDIRKNKIKEFSDAAEVKAKWKPKAAPPPKAAAAPAGKKPAPGGRRPAPGVKKPAAPAKAASPPPTEDPGELKPRATSRPGAKPGGIKPPGSGLKGPSGLAKPGSGLKAPGAGTASPKRQGVVMDEAPPAVPKPAGLGGAGRGLTGRPLGKPSAAAAPPSPSRNVSTSEDQPASQPTSSGLSSIERQELHDLRAEVDLLRNQTSDLRQDKMKLSSQLAELQVQNAQLIEDHTRDVLQIKAKETQLTRARSDAEAADERAGSLGREVERMKREMSRLGRGQGGGVGGTMSPPLEVPTGFGSFPDDRGSFGGNNAGTGGGNAGGIRPAYGSSRSYNPPSSSSRHGSFGLGGSGSADGHAPAADADGEAGKENIPSSAASGDDGLGGGVPPPKSFNLASPRQQYASSRPLSNGGYSSGRATPLSSGEVAGRGSGEGGRPSASLERGVSGSGSHQSEGVESWRRAAEVTQNLKARIEMMKARQNLSRGQ</sequence>
<evidence type="ECO:0000313" key="7">
    <source>
        <dbReference type="Proteomes" id="UP000269539"/>
    </source>
</evidence>
<dbReference type="Gene3D" id="1.25.10.10">
    <property type="entry name" value="Leucine-rich Repeat Variant"/>
    <property type="match status" value="2"/>
</dbReference>
<feature type="region of interest" description="Disordered" evidence="4">
    <location>
        <begin position="502"/>
        <end position="674"/>
    </location>
</feature>
<dbReference type="AlphaFoldDB" id="A0A3M7ETC8"/>
<keyword evidence="2" id="KW-0963">Cytoplasm</keyword>
<dbReference type="GO" id="GO:1990498">
    <property type="term" value="C:mitotic spindle microtubule"/>
    <property type="evidence" value="ECO:0007669"/>
    <property type="project" value="UniProtKB-ARBA"/>
</dbReference>
<name>A0A3M7ETC8_HORWE</name>
<dbReference type="GO" id="GO:0051010">
    <property type="term" value="F:microtubule plus-end binding"/>
    <property type="evidence" value="ECO:0007669"/>
    <property type="project" value="InterPro"/>
</dbReference>
<protein>
    <recommendedName>
        <fullName evidence="5">TOG domain-containing protein</fullName>
    </recommendedName>
</protein>
<dbReference type="GO" id="GO:0005881">
    <property type="term" value="C:cytoplasmic microtubule"/>
    <property type="evidence" value="ECO:0007669"/>
    <property type="project" value="UniProtKB-ARBA"/>
</dbReference>
<dbReference type="SMART" id="SM01349">
    <property type="entry name" value="TOG"/>
    <property type="match status" value="2"/>
</dbReference>
<dbReference type="GO" id="GO:0061863">
    <property type="term" value="F:microtubule plus end polymerase"/>
    <property type="evidence" value="ECO:0007669"/>
    <property type="project" value="InterPro"/>
</dbReference>
<evidence type="ECO:0000256" key="3">
    <source>
        <dbReference type="ARBA" id="ARBA00023212"/>
    </source>
</evidence>
<feature type="region of interest" description="Disordered" evidence="4">
    <location>
        <begin position="730"/>
        <end position="946"/>
    </location>
</feature>
<organism evidence="6 7">
    <name type="scientific">Hortaea werneckii</name>
    <name type="common">Black yeast</name>
    <name type="synonym">Cladosporium werneckii</name>
    <dbReference type="NCBI Taxonomy" id="91943"/>
    <lineage>
        <taxon>Eukaryota</taxon>
        <taxon>Fungi</taxon>
        <taxon>Dikarya</taxon>
        <taxon>Ascomycota</taxon>
        <taxon>Pezizomycotina</taxon>
        <taxon>Dothideomycetes</taxon>
        <taxon>Dothideomycetidae</taxon>
        <taxon>Mycosphaerellales</taxon>
        <taxon>Teratosphaeriaceae</taxon>
        <taxon>Hortaea</taxon>
    </lineage>
</organism>